<accession>A0A173ZCX4</accession>
<protein>
    <submittedName>
        <fullName evidence="1">Uncharacterized protein</fullName>
    </submittedName>
</protein>
<evidence type="ECO:0000313" key="2">
    <source>
        <dbReference type="Proteomes" id="UP000095651"/>
    </source>
</evidence>
<proteinExistence type="predicted"/>
<name>A0A173ZCX4_9FIRM</name>
<sequence length="214" mass="25160">MENQKIRIIKKNNDFSLEYQPGDIFTVDSTWYGGVNVTSKSGIPLSLDREEYELYQEEEEPRREIDQYSYHLGAMDSFCEMVAAGVKKLAMSHPCATKEERDLFLPEVKRICDSYGIQFYPEDEAFLTDLFPEELNRGTYNYLFYSTDEVLESYLGLKEEQKRLMENGTYTRQQSYETARKFGQLLSYTEEGIRRLIERTEKQKAEGDREPGYQ</sequence>
<evidence type="ECO:0000313" key="1">
    <source>
        <dbReference type="EMBL" id="CUN73643.1"/>
    </source>
</evidence>
<organism evidence="1 2">
    <name type="scientific">Hungatella hathewayi</name>
    <dbReference type="NCBI Taxonomy" id="154046"/>
    <lineage>
        <taxon>Bacteria</taxon>
        <taxon>Bacillati</taxon>
        <taxon>Bacillota</taxon>
        <taxon>Clostridia</taxon>
        <taxon>Lachnospirales</taxon>
        <taxon>Lachnospiraceae</taxon>
        <taxon>Hungatella</taxon>
    </lineage>
</organism>
<dbReference type="EMBL" id="CYZE01000002">
    <property type="protein sequence ID" value="CUN73643.1"/>
    <property type="molecule type" value="Genomic_DNA"/>
</dbReference>
<gene>
    <name evidence="1" type="ORF">ERS852407_00954</name>
</gene>
<dbReference type="AlphaFoldDB" id="A0A173ZCX4"/>
<reference evidence="1 2" key="1">
    <citation type="submission" date="2015-09" db="EMBL/GenBank/DDBJ databases">
        <authorList>
            <consortium name="Pathogen Informatics"/>
        </authorList>
    </citation>
    <scope>NUCLEOTIDE SEQUENCE [LARGE SCALE GENOMIC DNA]</scope>
    <source>
        <strain evidence="1 2">2789STDY5608850</strain>
    </source>
</reference>
<dbReference type="RefSeq" id="WP_055653229.1">
    <property type="nucleotide sequence ID" value="NZ_CABIXC010000002.1"/>
</dbReference>
<dbReference type="Proteomes" id="UP000095651">
    <property type="component" value="Unassembled WGS sequence"/>
</dbReference>